<dbReference type="PANTHER" id="PTHR44156">
    <property type="entry name" value="SUPERNUMERARY LIMBS, ISOFORM B-RELATED"/>
    <property type="match status" value="1"/>
</dbReference>
<dbReference type="PROSITE" id="PS50082">
    <property type="entry name" value="WD_REPEATS_2"/>
    <property type="match status" value="3"/>
</dbReference>
<dbReference type="Proteomes" id="UP000688137">
    <property type="component" value="Unassembled WGS sequence"/>
</dbReference>
<feature type="domain" description="NACHT" evidence="3">
    <location>
        <begin position="1256"/>
        <end position="1368"/>
    </location>
</feature>
<proteinExistence type="predicted"/>
<dbReference type="EMBL" id="CAJJDM010000156">
    <property type="protein sequence ID" value="CAD8112406.1"/>
    <property type="molecule type" value="Genomic_DNA"/>
</dbReference>
<reference evidence="4" key="1">
    <citation type="submission" date="2021-01" db="EMBL/GenBank/DDBJ databases">
        <authorList>
            <consortium name="Genoscope - CEA"/>
            <person name="William W."/>
        </authorList>
    </citation>
    <scope>NUCLEOTIDE SEQUENCE</scope>
</reference>
<dbReference type="Pfam" id="PF05729">
    <property type="entry name" value="NACHT"/>
    <property type="match status" value="1"/>
</dbReference>
<evidence type="ECO:0000313" key="5">
    <source>
        <dbReference type="Proteomes" id="UP000688137"/>
    </source>
</evidence>
<feature type="repeat" description="WD" evidence="1">
    <location>
        <begin position="2277"/>
        <end position="2318"/>
    </location>
</feature>
<evidence type="ECO:0000259" key="3">
    <source>
        <dbReference type="Pfam" id="PF05729"/>
    </source>
</evidence>
<feature type="coiled-coil region" evidence="2">
    <location>
        <begin position="425"/>
        <end position="452"/>
    </location>
</feature>
<dbReference type="InterPro" id="IPR007111">
    <property type="entry name" value="NACHT_NTPase"/>
</dbReference>
<dbReference type="Pfam" id="PF00400">
    <property type="entry name" value="WD40"/>
    <property type="match status" value="3"/>
</dbReference>
<dbReference type="CDD" id="cd00200">
    <property type="entry name" value="WD40"/>
    <property type="match status" value="1"/>
</dbReference>
<sequence>MNLRGGGCGSSNIVTPFPIKIQTIKNSPGLTTQIKFHCDRISRSMVTVLDQENNLMNSFQFFQLNQRQIWNLVSNVQLNQSTFELVSQSLDTLMSALQKVIQQNVGYSLYVLQIMTQLSWILFMYYSTNQERYLDIDRQQFILREMGLIREQLKIERSADKLFNNLYFEFFITKSIITIQPTNAKESQEILIQFLSGALKSVSTFTLNDDLIQSLKKSVIYIYQEGVKYSRKRKLEVIFALQQLKFHIIDELENGKDAKYLATVLSKMYCEIIRESTDWEIWCSWIQVLSQLFQLKQAVDELKIQNQLSQYFQGKEYTIPNFDGRNYVSLSNFQIQNDELLKLIFESSQPLQELSRLQFYILNGYGLLQSYEQFYFNKLSVIKATNSTLKNNSFSSSQISQFMNLVSAIQQGQQSLIELFKQLVNNNDQQKIKEAEELLKDLITKTIQLKRDLEFLIIIQQSIQEEVNQNELIYEFPETDKIQVMFLQKYLNCQLSSKQLQIIDFESVFQDSAISSILDQFTSDEISIELREQILKKTINQVQIENLIVTLKMKKQQETTKNNTNENKWFYGFYKALELTQKTKCLINWNLQIQVILSIKLRMTNSFKEDDKQLNLKQEIIQLSMQMMSYDPLQSSLQFMYNQFLKCQSSKILSKIPIDYSHKFVKILKAITIEKFITINQIIGILTKHLFKETKLKNDVSIDQEICKIVQEELTDNINYLNQICNGIKMITDILKNQLDNNLEQKDDLIILKDQSIFHEIFPNFNTNSLLQSQIILSFQKLSAYQDEFLKSFEIMKEYIKSEDNEFYLYLENKKAAISNIIELIDIVKLMKITNEKDKEIAYYLCEDIQKQLSECCKLIRSTSVKIEQKQFDWNEEIKFYEQLVDEMKQIKTRQQEQIQQFQNIFINSEKVQSQILNVITLQKLATKKPQFSQQFQESEILLQESMGEYCNQTIEIAIDYSQVQQIISQKEFNQYPSDLEPQIYFILSQIENKDEQKKSNDYFDLIQQGINDLLSNNQWRIRQFLVYELIQMRKSCLQQNCMSLSSGLYIRFQVYETDKRIRSLFDDKSIQLSNQLMGKYWPSQETIIQNRLKEKLKDLNELAQQISIETSENYKQQLRKEYSKLEKDIQQMFDNVSQIQNTLGITIIFLQDLKQDLLRIENFIIQMQETLDQISKDIKYLKGRTIYELLELRMKKMLQQRLVFNSDNVYIPIKSKEKLSDSQYTTEKTNLFTEDIFGDGEINEFIWKQSKDSFLIHGQAGSGKSTAARKIEEFLWMFYQKNKKQSDYIPLIPIFVQLPQLRDPVYCCIEETLKSDNYRFNDRQIQEFQEAVEQRKIKLVIIMDSYDELKSDYIGLNLNVSNKLSKWRCQADKNKFPKIITTCRTEIFNIAGYNTWFLSESNSPSFYKEVKLLKFNQEQQKLYIDQYTLLCVKRDIREFYFSNYGTQDYSEYETFFTDLVKSLNLGKMKSETIFMLNPNVIQQILFKCSNFVSKDMQKTLSQLLAEIWSSAQYLKFIQIMKLDKVIETPFMAEIVMAVLPYIVRQRSEINNVKNRFIKKYIYFAKSEYQLLQVSQLEKQALDEWQTIIHDSNFMNEYLQEFSEIQVDKLITKYFISNQKFQIIKNSLMLEPLSTYDFYSQFLEHYFKRQIYKLREAGESIDYEQIGNELWRFTHHLANQMTFRNMTQVYFQPSGLIFKKSESDWKDEFFDDQCQEGVYKRLFRKCMPIKQKNSIYSFNHKSIQEFLVAKWFVEYLSNIKFPIDENSKKQLFQYEFFKTIWEYEYLKGSMTFICDKLKYNEEQKQQLLNFIYLTRTDDNFIIAGSNSMLLLNEMDHSFIDMDLSNIKIADVSLSGANFFNCDFTNSNFKGITLSSVNLNLSKIVNAQWIDISLNQLPKINTNLGNIKGLTYIEKEKLLLAFDDQKPEMKQYDIYKIQEINKINIKIIPKYAILSNNQRLMALLNENEILLYDLFDMKIIQLIQYGQCFDKERTCCVFGVDDKSLIFGGYNGAHELKITIELVERKAQKKVTDKDKKKGKQQNQKLEQEDKVEIIQQQKDLVVTIDSFKQLINEQIVNLRCCKMIIMQRQSKTIILYNQQTQSMKQIETKCERVICIDSNLELNLLAVGGRKGEINLYNLSQIESPVSLSGHKKAIAELKFSDDGKILVSCSFDQSIILWSTQQLSQINQANFTAFIKIFSLTLISNTYLAVTGQNQGQIQIWDLDSQDTQNSNPQGHIYTVQCCIFSFDGTLLISGSSDLLIKIWNTQTGQQIGQNLEKHQLPIKCLAISQDSNLLCSGGEDGYLYIWDLQNFQIRNEINHYASQISKVSIFYSDDQYKIVTLTEEKLIHLWSLNNLQEFILIYDYKDENKRLISNIETKKLLDQCRDQQVNVIESYNISNYLKIQNQYITALAISNNGLQKLIGTSEGYLLVIENKELIFKNQAHKKSKCDIIYVLNDNLFMTSGQNSIIFWRFSDFTQYSNYQSKFTKINDYFVWYDNLFMAIDYTIRIWNISQKSTIKVIKEKKKDHIHSICMRNNNTIYAGTQNGNLLIIDLQKSDQYQVIPEIHNGRITKIAQLSAQNVFITAGLDGILKQWKDDKPIRVLDTGSTINSFYLSNDQNYFVLHTFEGLSMWISEDLILSEKIVNLNDNQSILVLFNQRRIIWSKDDQLYYIPILQKKLKYSYAQESNNHFPTTFLVDDNNTIYSGDKDGKLCFWNYKGEKTKDFLDLNQPNIICLSQSPDKSKLVVVFKELIKVISTESFEIIYEKDFKDFSINSLNYLNEKTLLITTNLKDKQVIFYDEEDKSILIQNEHDEEVKGAAVNLKANCYVSYGDDKSIRYYQKQNSIYSMKYSMSQILKFESQDTIVENSTIISKTGIDLLSLFKNQRIVMN</sequence>
<keyword evidence="2" id="KW-0175">Coiled coil</keyword>
<evidence type="ECO:0000313" key="4">
    <source>
        <dbReference type="EMBL" id="CAD8112406.1"/>
    </source>
</evidence>
<dbReference type="PROSITE" id="PS00678">
    <property type="entry name" value="WD_REPEATS_1"/>
    <property type="match status" value="2"/>
</dbReference>
<dbReference type="InterPro" id="IPR019775">
    <property type="entry name" value="WD40_repeat_CS"/>
</dbReference>
<keyword evidence="5" id="KW-1185">Reference proteome</keyword>
<feature type="repeat" description="WD" evidence="1">
    <location>
        <begin position="2148"/>
        <end position="2189"/>
    </location>
</feature>
<dbReference type="PROSITE" id="PS50294">
    <property type="entry name" value="WD_REPEATS_REGION"/>
    <property type="match status" value="3"/>
</dbReference>
<evidence type="ECO:0000256" key="1">
    <source>
        <dbReference type="PROSITE-ProRule" id="PRU00221"/>
    </source>
</evidence>
<organism evidence="4 5">
    <name type="scientific">Paramecium primaurelia</name>
    <dbReference type="NCBI Taxonomy" id="5886"/>
    <lineage>
        <taxon>Eukaryota</taxon>
        <taxon>Sar</taxon>
        <taxon>Alveolata</taxon>
        <taxon>Ciliophora</taxon>
        <taxon>Intramacronucleata</taxon>
        <taxon>Oligohymenophorea</taxon>
        <taxon>Peniculida</taxon>
        <taxon>Parameciidae</taxon>
        <taxon>Paramecium</taxon>
    </lineage>
</organism>
<comment type="caution">
    <text evidence="4">The sequence shown here is derived from an EMBL/GenBank/DDBJ whole genome shotgun (WGS) entry which is preliminary data.</text>
</comment>
<dbReference type="InterPro" id="IPR001680">
    <property type="entry name" value="WD40_rpt"/>
</dbReference>
<feature type="coiled-coil region" evidence="2">
    <location>
        <begin position="878"/>
        <end position="905"/>
    </location>
</feature>
<dbReference type="SMART" id="SM00320">
    <property type="entry name" value="WD40"/>
    <property type="match status" value="11"/>
</dbReference>
<gene>
    <name evidence="4" type="ORF">PPRIM_AZ9-3.1.T1510059</name>
</gene>
<accession>A0A8S1Q9I4</accession>
<protein>
    <recommendedName>
        <fullName evidence="3">NACHT domain-containing protein</fullName>
    </recommendedName>
</protein>
<name>A0A8S1Q9I4_PARPR</name>
<feature type="repeat" description="WD" evidence="1">
    <location>
        <begin position="2234"/>
        <end position="2275"/>
    </location>
</feature>
<dbReference type="OMA" id="FTHHLAN"/>
<evidence type="ECO:0000256" key="2">
    <source>
        <dbReference type="SAM" id="Coils"/>
    </source>
</evidence>
<feature type="coiled-coil region" evidence="2">
    <location>
        <begin position="1090"/>
        <end position="1143"/>
    </location>
</feature>
<keyword evidence="1" id="KW-0853">WD repeat</keyword>
<dbReference type="InterPro" id="IPR053299">
    <property type="entry name" value="ASTRA_WD_repeat"/>
</dbReference>